<comment type="caution">
    <text evidence="2">The sequence shown here is derived from an EMBL/GenBank/DDBJ whole genome shotgun (WGS) entry which is preliminary data.</text>
</comment>
<dbReference type="GO" id="GO:0004029">
    <property type="term" value="F:aldehyde dehydrogenase (NAD+) activity"/>
    <property type="evidence" value="ECO:0007669"/>
    <property type="project" value="TreeGrafter"/>
</dbReference>
<proteinExistence type="predicted"/>
<feature type="domain" description="NAD-dependent epimerase/dehydratase" evidence="1">
    <location>
        <begin position="3"/>
        <end position="215"/>
    </location>
</feature>
<accession>A0A8J3J2N3</accession>
<organism evidence="2 3">
    <name type="scientific">Reticulibacter mediterranei</name>
    <dbReference type="NCBI Taxonomy" id="2778369"/>
    <lineage>
        <taxon>Bacteria</taxon>
        <taxon>Bacillati</taxon>
        <taxon>Chloroflexota</taxon>
        <taxon>Ktedonobacteria</taxon>
        <taxon>Ktedonobacterales</taxon>
        <taxon>Reticulibacteraceae</taxon>
        <taxon>Reticulibacter</taxon>
    </lineage>
</organism>
<dbReference type="PANTHER" id="PTHR48079:SF6">
    <property type="entry name" value="NAD(P)-BINDING DOMAIN-CONTAINING PROTEIN-RELATED"/>
    <property type="match status" value="1"/>
</dbReference>
<dbReference type="Pfam" id="PF01370">
    <property type="entry name" value="Epimerase"/>
    <property type="match status" value="1"/>
</dbReference>
<dbReference type="SUPFAM" id="SSF51735">
    <property type="entry name" value="NAD(P)-binding Rossmann-fold domains"/>
    <property type="match status" value="1"/>
</dbReference>
<name>A0A8J3J2N3_9CHLR</name>
<dbReference type="GO" id="GO:0005737">
    <property type="term" value="C:cytoplasm"/>
    <property type="evidence" value="ECO:0007669"/>
    <property type="project" value="TreeGrafter"/>
</dbReference>
<dbReference type="RefSeq" id="WP_220211109.1">
    <property type="nucleotide sequence ID" value="NZ_BNJK01000002.1"/>
</dbReference>
<gene>
    <name evidence="2" type="ORF">KSF_096990</name>
</gene>
<dbReference type="AlphaFoldDB" id="A0A8J3J2N3"/>
<evidence type="ECO:0000313" key="2">
    <source>
        <dbReference type="EMBL" id="GHO99651.1"/>
    </source>
</evidence>
<dbReference type="InterPro" id="IPR051783">
    <property type="entry name" value="NAD(P)-dependent_oxidoreduct"/>
</dbReference>
<dbReference type="EMBL" id="BNJK01000002">
    <property type="protein sequence ID" value="GHO99651.1"/>
    <property type="molecule type" value="Genomic_DNA"/>
</dbReference>
<sequence>MKVFVTGATGFIGSAVVRELLAAGHQVLGLARSDATAAAFTSAGVEVHRGSLTDLDSLRSGAIASDGVIHLAFNHDFSDYQGAAQTDLRAVETIGAALEGSGKPFVITSGTLMLTFFLPQGRLGTEKDVADAGSVAPRVASENAAIALAKRGVRSSVVRLSPSVHSEGEHGFVPGLINIARAKGVSGYIGDGSNRWPAVHRLDAAHLFCLALEKAPAGSVLHGVADEGVPTRAIADVIGRHLDLPVVAISPENAGEHFGWLGTAISTDNPTSSALTRELLGWHPVQPGLLADLDHDYYFKNEK</sequence>
<dbReference type="Gene3D" id="3.40.50.720">
    <property type="entry name" value="NAD(P)-binding Rossmann-like Domain"/>
    <property type="match status" value="1"/>
</dbReference>
<dbReference type="Proteomes" id="UP000597444">
    <property type="component" value="Unassembled WGS sequence"/>
</dbReference>
<dbReference type="PANTHER" id="PTHR48079">
    <property type="entry name" value="PROTEIN YEEZ"/>
    <property type="match status" value="1"/>
</dbReference>
<evidence type="ECO:0000313" key="3">
    <source>
        <dbReference type="Proteomes" id="UP000597444"/>
    </source>
</evidence>
<reference evidence="2" key="1">
    <citation type="submission" date="2020-10" db="EMBL/GenBank/DDBJ databases">
        <title>Taxonomic study of unclassified bacteria belonging to the class Ktedonobacteria.</title>
        <authorList>
            <person name="Yabe S."/>
            <person name="Wang C.M."/>
            <person name="Zheng Y."/>
            <person name="Sakai Y."/>
            <person name="Cavaletti L."/>
            <person name="Monciardini P."/>
            <person name="Donadio S."/>
        </authorList>
    </citation>
    <scope>NUCLEOTIDE SEQUENCE</scope>
    <source>
        <strain evidence="2">ID150040</strain>
    </source>
</reference>
<dbReference type="CDD" id="cd05262">
    <property type="entry name" value="SDR_a7"/>
    <property type="match status" value="1"/>
</dbReference>
<dbReference type="InterPro" id="IPR036291">
    <property type="entry name" value="NAD(P)-bd_dom_sf"/>
</dbReference>
<dbReference type="InterPro" id="IPR001509">
    <property type="entry name" value="Epimerase_deHydtase"/>
</dbReference>
<evidence type="ECO:0000259" key="1">
    <source>
        <dbReference type="Pfam" id="PF01370"/>
    </source>
</evidence>
<keyword evidence="3" id="KW-1185">Reference proteome</keyword>
<protein>
    <submittedName>
        <fullName evidence="2">Putative NAD-dependent epimerase/dehydratase</fullName>
    </submittedName>
</protein>